<organism evidence="1 2">
    <name type="scientific">Sphaerodactylus townsendi</name>
    <dbReference type="NCBI Taxonomy" id="933632"/>
    <lineage>
        <taxon>Eukaryota</taxon>
        <taxon>Metazoa</taxon>
        <taxon>Chordata</taxon>
        <taxon>Craniata</taxon>
        <taxon>Vertebrata</taxon>
        <taxon>Euteleostomi</taxon>
        <taxon>Lepidosauria</taxon>
        <taxon>Squamata</taxon>
        <taxon>Bifurcata</taxon>
        <taxon>Gekkota</taxon>
        <taxon>Sphaerodactylidae</taxon>
        <taxon>Sphaerodactylus</taxon>
    </lineage>
</organism>
<accession>A0ACB8F7P4</accession>
<proteinExistence type="predicted"/>
<dbReference type="Proteomes" id="UP000827872">
    <property type="component" value="Linkage Group LG05"/>
</dbReference>
<name>A0ACB8F7P4_9SAUR</name>
<reference evidence="1" key="1">
    <citation type="submission" date="2021-08" db="EMBL/GenBank/DDBJ databases">
        <title>The first chromosome-level gecko genome reveals the dynamic sex chromosomes of Neotropical dwarf geckos (Sphaerodactylidae: Sphaerodactylus).</title>
        <authorList>
            <person name="Pinto B.J."/>
            <person name="Keating S.E."/>
            <person name="Gamble T."/>
        </authorList>
    </citation>
    <scope>NUCLEOTIDE SEQUENCE</scope>
    <source>
        <strain evidence="1">TG3544</strain>
    </source>
</reference>
<protein>
    <submittedName>
        <fullName evidence="1">Uncharacterized protein</fullName>
    </submittedName>
</protein>
<sequence length="101" mass="10841">MVENHLKTLCSQKGGPLKHSAQTCNVKQSSACPQLQKCRSGNHRGFNKPADMCLLIKSEGGIKHSPCFPELAVITTTETFPLQGDPTPSPPPPLAFLNISS</sequence>
<dbReference type="EMBL" id="CM037618">
    <property type="protein sequence ID" value="KAH8001067.1"/>
    <property type="molecule type" value="Genomic_DNA"/>
</dbReference>
<evidence type="ECO:0000313" key="1">
    <source>
        <dbReference type="EMBL" id="KAH8001067.1"/>
    </source>
</evidence>
<comment type="caution">
    <text evidence="1">The sequence shown here is derived from an EMBL/GenBank/DDBJ whole genome shotgun (WGS) entry which is preliminary data.</text>
</comment>
<gene>
    <name evidence="1" type="ORF">K3G42_030520</name>
</gene>
<evidence type="ECO:0000313" key="2">
    <source>
        <dbReference type="Proteomes" id="UP000827872"/>
    </source>
</evidence>
<keyword evidence="2" id="KW-1185">Reference proteome</keyword>